<dbReference type="AlphaFoldDB" id="A0AAW2V8Y3"/>
<feature type="compositionally biased region" description="Polar residues" evidence="2">
    <location>
        <begin position="8"/>
        <end position="17"/>
    </location>
</feature>
<dbReference type="InterPro" id="IPR027417">
    <property type="entry name" value="P-loop_NTPase"/>
</dbReference>
<dbReference type="InterPro" id="IPR050905">
    <property type="entry name" value="Plant_NBS-LRR"/>
</dbReference>
<feature type="region of interest" description="Disordered" evidence="2">
    <location>
        <begin position="38"/>
        <end position="66"/>
    </location>
</feature>
<feature type="region of interest" description="Disordered" evidence="2">
    <location>
        <begin position="1"/>
        <end position="24"/>
    </location>
</feature>
<dbReference type="PRINTS" id="PR00364">
    <property type="entry name" value="DISEASERSIST"/>
</dbReference>
<feature type="domain" description="NB-ARC" evidence="3">
    <location>
        <begin position="74"/>
        <end position="190"/>
    </location>
</feature>
<dbReference type="SUPFAM" id="SSF52540">
    <property type="entry name" value="P-loop containing nucleoside triphosphate hydrolases"/>
    <property type="match status" value="1"/>
</dbReference>
<accession>A0AAW2V8Y3</accession>
<proteinExistence type="predicted"/>
<organism evidence="4">
    <name type="scientific">Sesamum radiatum</name>
    <name type="common">Black benniseed</name>
    <dbReference type="NCBI Taxonomy" id="300843"/>
    <lineage>
        <taxon>Eukaryota</taxon>
        <taxon>Viridiplantae</taxon>
        <taxon>Streptophyta</taxon>
        <taxon>Embryophyta</taxon>
        <taxon>Tracheophyta</taxon>
        <taxon>Spermatophyta</taxon>
        <taxon>Magnoliopsida</taxon>
        <taxon>eudicotyledons</taxon>
        <taxon>Gunneridae</taxon>
        <taxon>Pentapetalae</taxon>
        <taxon>asterids</taxon>
        <taxon>lamiids</taxon>
        <taxon>Lamiales</taxon>
        <taxon>Pedaliaceae</taxon>
        <taxon>Sesamum</taxon>
    </lineage>
</organism>
<comment type="caution">
    <text evidence="4">The sequence shown here is derived from an EMBL/GenBank/DDBJ whole genome shotgun (WGS) entry which is preliminary data.</text>
</comment>
<evidence type="ECO:0000313" key="4">
    <source>
        <dbReference type="EMBL" id="KAL0425722.1"/>
    </source>
</evidence>
<evidence type="ECO:0000256" key="1">
    <source>
        <dbReference type="ARBA" id="ARBA00022821"/>
    </source>
</evidence>
<name>A0AAW2V8Y3_SESRA</name>
<evidence type="ECO:0000256" key="2">
    <source>
        <dbReference type="SAM" id="MobiDB-lite"/>
    </source>
</evidence>
<evidence type="ECO:0000259" key="3">
    <source>
        <dbReference type="Pfam" id="PF00931"/>
    </source>
</evidence>
<dbReference type="Gene3D" id="3.40.50.300">
    <property type="entry name" value="P-loop containing nucleotide triphosphate hydrolases"/>
    <property type="match status" value="1"/>
</dbReference>
<keyword evidence="1" id="KW-0611">Plant defense</keyword>
<gene>
    <name evidence="4" type="ORF">Sradi_1107000</name>
</gene>
<reference evidence="4" key="1">
    <citation type="submission" date="2020-06" db="EMBL/GenBank/DDBJ databases">
        <authorList>
            <person name="Li T."/>
            <person name="Hu X."/>
            <person name="Zhang T."/>
            <person name="Song X."/>
            <person name="Zhang H."/>
            <person name="Dai N."/>
            <person name="Sheng W."/>
            <person name="Hou X."/>
            <person name="Wei L."/>
        </authorList>
    </citation>
    <scope>NUCLEOTIDE SEQUENCE</scope>
    <source>
        <strain evidence="4">G02</strain>
        <tissue evidence="4">Leaf</tissue>
    </source>
</reference>
<dbReference type="PANTHER" id="PTHR33463">
    <property type="entry name" value="NB-ARC DOMAIN-CONTAINING PROTEIN-RELATED"/>
    <property type="match status" value="1"/>
</dbReference>
<dbReference type="GO" id="GO:0043531">
    <property type="term" value="F:ADP binding"/>
    <property type="evidence" value="ECO:0007669"/>
    <property type="project" value="InterPro"/>
</dbReference>
<dbReference type="PANTHER" id="PTHR33463:SF202">
    <property type="entry name" value="NB-ARC DOMAIN-CONTAINING PROTEIN"/>
    <property type="match status" value="1"/>
</dbReference>
<reference evidence="4" key="2">
    <citation type="journal article" date="2024" name="Plant">
        <title>Genomic evolution and insights into agronomic trait innovations of Sesamum species.</title>
        <authorList>
            <person name="Miao H."/>
            <person name="Wang L."/>
            <person name="Qu L."/>
            <person name="Liu H."/>
            <person name="Sun Y."/>
            <person name="Le M."/>
            <person name="Wang Q."/>
            <person name="Wei S."/>
            <person name="Zheng Y."/>
            <person name="Lin W."/>
            <person name="Duan Y."/>
            <person name="Cao H."/>
            <person name="Xiong S."/>
            <person name="Wang X."/>
            <person name="Wei L."/>
            <person name="Li C."/>
            <person name="Ma Q."/>
            <person name="Ju M."/>
            <person name="Zhao R."/>
            <person name="Li G."/>
            <person name="Mu C."/>
            <person name="Tian Q."/>
            <person name="Mei H."/>
            <person name="Zhang T."/>
            <person name="Gao T."/>
            <person name="Zhang H."/>
        </authorList>
    </citation>
    <scope>NUCLEOTIDE SEQUENCE</scope>
    <source>
        <strain evidence="4">G02</strain>
    </source>
</reference>
<protein>
    <submittedName>
        <fullName evidence="4">Disease resistance protein</fullName>
    </submittedName>
</protein>
<dbReference type="Pfam" id="PF00931">
    <property type="entry name" value="NB-ARC"/>
    <property type="match status" value="1"/>
</dbReference>
<sequence>MNILSGLPSGTNSTTPSHRVAEESEQVAHWLNEAKKLRGDGKFPEGMTGPDPFPVRSDYIPAPTIDDQATTSRNMAKVMDMLSREDIKRIGIWGMGGVGKTTLVKNINNKLTSPSQDSFSIVIWITVSNKTQETESELKKVQKLIADRLKLTLTEESMEARASKLHARLMMEKTFLLILDDVWDPIDLDLV</sequence>
<dbReference type="InterPro" id="IPR002182">
    <property type="entry name" value="NB-ARC"/>
</dbReference>
<dbReference type="EMBL" id="JACGWJ010000004">
    <property type="protein sequence ID" value="KAL0425722.1"/>
    <property type="molecule type" value="Genomic_DNA"/>
</dbReference>